<keyword evidence="2" id="KW-1185">Reference proteome</keyword>
<proteinExistence type="predicted"/>
<dbReference type="RefSeq" id="WP_093387856.1">
    <property type="nucleotide sequence ID" value="NZ_FOTW01000011.1"/>
</dbReference>
<accession>A0A1I4MLT3</accession>
<evidence type="ECO:0000313" key="2">
    <source>
        <dbReference type="Proteomes" id="UP000199470"/>
    </source>
</evidence>
<dbReference type="OrthoDB" id="8780147at2"/>
<dbReference type="EMBL" id="FOTW01000011">
    <property type="protein sequence ID" value="SFM03996.1"/>
    <property type="molecule type" value="Genomic_DNA"/>
</dbReference>
<name>A0A1I4MLT3_9BURK</name>
<evidence type="ECO:0000313" key="1">
    <source>
        <dbReference type="EMBL" id="SFM03996.1"/>
    </source>
</evidence>
<sequence length="69" mass="7482">MPLLNLKAIDPAELMPLPEVPESYGPRNEEEKRVYELVKEALDSGPGMTYASVADLIADLRAGIPGLDT</sequence>
<dbReference type="AlphaFoldDB" id="A0A1I4MLT3"/>
<organism evidence="1 2">
    <name type="scientific">Rugamonas rubra</name>
    <dbReference type="NCBI Taxonomy" id="758825"/>
    <lineage>
        <taxon>Bacteria</taxon>
        <taxon>Pseudomonadati</taxon>
        <taxon>Pseudomonadota</taxon>
        <taxon>Betaproteobacteria</taxon>
        <taxon>Burkholderiales</taxon>
        <taxon>Oxalobacteraceae</taxon>
        <taxon>Telluria group</taxon>
        <taxon>Rugamonas</taxon>
    </lineage>
</organism>
<reference evidence="1 2" key="1">
    <citation type="submission" date="2016-10" db="EMBL/GenBank/DDBJ databases">
        <authorList>
            <person name="de Groot N.N."/>
        </authorList>
    </citation>
    <scope>NUCLEOTIDE SEQUENCE [LARGE SCALE GENOMIC DNA]</scope>
    <source>
        <strain evidence="1 2">ATCC 43154</strain>
    </source>
</reference>
<gene>
    <name evidence="1" type="ORF">SAMN02982985_02476</name>
</gene>
<dbReference type="Proteomes" id="UP000199470">
    <property type="component" value="Unassembled WGS sequence"/>
</dbReference>
<protein>
    <submittedName>
        <fullName evidence="1">Uncharacterized protein</fullName>
    </submittedName>
</protein>